<dbReference type="PATRIC" id="fig|1679444.3.peg.1610"/>
<dbReference type="InterPro" id="IPR036138">
    <property type="entry name" value="PBP_dimer_sf"/>
</dbReference>
<feature type="chain" id="PRO_5014266455" evidence="5">
    <location>
        <begin position="25"/>
        <end position="745"/>
    </location>
</feature>
<feature type="region of interest" description="Disordered" evidence="4">
    <location>
        <begin position="698"/>
        <end position="745"/>
    </location>
</feature>
<dbReference type="SUPFAM" id="SSF56601">
    <property type="entry name" value="beta-lactamase/transpeptidase-like"/>
    <property type="match status" value="1"/>
</dbReference>
<dbReference type="InterPro" id="IPR050515">
    <property type="entry name" value="Beta-lactam/transpept"/>
</dbReference>
<keyword evidence="2" id="KW-0645">Protease</keyword>
<evidence type="ECO:0000256" key="4">
    <source>
        <dbReference type="SAM" id="MobiDB-lite"/>
    </source>
</evidence>
<evidence type="ECO:0000256" key="3">
    <source>
        <dbReference type="ARBA" id="ARBA00023136"/>
    </source>
</evidence>
<dbReference type="GO" id="GO:0008658">
    <property type="term" value="F:penicillin binding"/>
    <property type="evidence" value="ECO:0007669"/>
    <property type="project" value="InterPro"/>
</dbReference>
<evidence type="ECO:0000256" key="5">
    <source>
        <dbReference type="SAM" id="SignalP"/>
    </source>
</evidence>
<dbReference type="KEGG" id="agl:PYTT_2331"/>
<evidence type="ECO:0000259" key="7">
    <source>
        <dbReference type="Pfam" id="PF03717"/>
    </source>
</evidence>
<evidence type="ECO:0000259" key="6">
    <source>
        <dbReference type="Pfam" id="PF00905"/>
    </source>
</evidence>
<dbReference type="Gene3D" id="3.40.710.10">
    <property type="entry name" value="DD-peptidase/beta-lactamase superfamily"/>
    <property type="match status" value="1"/>
</dbReference>
<feature type="domain" description="Penicillin-binding protein transpeptidase" evidence="6">
    <location>
        <begin position="343"/>
        <end position="676"/>
    </location>
</feature>
<dbReference type="InterPro" id="IPR001460">
    <property type="entry name" value="PCN-bd_Tpept"/>
</dbReference>
<proteinExistence type="predicted"/>
<keyword evidence="3" id="KW-0472">Membrane</keyword>
<evidence type="ECO:0000313" key="9">
    <source>
        <dbReference type="Proteomes" id="UP000176204"/>
    </source>
</evidence>
<keyword evidence="2" id="KW-0378">Hydrolase</keyword>
<dbReference type="GO" id="GO:0005886">
    <property type="term" value="C:plasma membrane"/>
    <property type="evidence" value="ECO:0007669"/>
    <property type="project" value="TreeGrafter"/>
</dbReference>
<dbReference type="InterPro" id="IPR005311">
    <property type="entry name" value="PBP_dimer"/>
</dbReference>
<evidence type="ECO:0000256" key="1">
    <source>
        <dbReference type="ARBA" id="ARBA00004370"/>
    </source>
</evidence>
<dbReference type="PANTHER" id="PTHR30627">
    <property type="entry name" value="PEPTIDOGLYCAN D,D-TRANSPEPTIDASE"/>
    <property type="match status" value="1"/>
</dbReference>
<keyword evidence="5" id="KW-0732">Signal</keyword>
<dbReference type="InterPro" id="IPR012338">
    <property type="entry name" value="Beta-lactam/transpept-like"/>
</dbReference>
<organism evidence="8 9">
    <name type="scientific">Akkermansia glycaniphila</name>
    <dbReference type="NCBI Taxonomy" id="1679444"/>
    <lineage>
        <taxon>Bacteria</taxon>
        <taxon>Pseudomonadati</taxon>
        <taxon>Verrucomicrobiota</taxon>
        <taxon>Verrucomicrobiia</taxon>
        <taxon>Verrucomicrobiales</taxon>
        <taxon>Akkermansiaceae</taxon>
        <taxon>Akkermansia</taxon>
    </lineage>
</organism>
<protein>
    <submittedName>
        <fullName evidence="8">Beta-lactamase/transpeptidase-like</fullName>
    </submittedName>
</protein>
<dbReference type="STRING" id="1679444.PYTT_2331"/>
<evidence type="ECO:0000256" key="2">
    <source>
        <dbReference type="ARBA" id="ARBA00022645"/>
    </source>
</evidence>
<dbReference type="SUPFAM" id="SSF56519">
    <property type="entry name" value="Penicillin binding protein dimerisation domain"/>
    <property type="match status" value="1"/>
</dbReference>
<dbReference type="Gene3D" id="3.90.1310.10">
    <property type="entry name" value="Penicillin-binding protein 2a (Domain 2)"/>
    <property type="match status" value="1"/>
</dbReference>
<reference evidence="9" key="1">
    <citation type="submission" date="2016-09" db="EMBL/GenBank/DDBJ databases">
        <authorList>
            <person name="Koehorst J."/>
        </authorList>
    </citation>
    <scope>NUCLEOTIDE SEQUENCE [LARGE SCALE GENOMIC DNA]</scope>
</reference>
<dbReference type="Proteomes" id="UP000176204">
    <property type="component" value="Chromosome I"/>
</dbReference>
<feature type="domain" description="Penicillin-binding protein dimerisation" evidence="7">
    <location>
        <begin position="129"/>
        <end position="306"/>
    </location>
</feature>
<accession>A0A1C7P9J3</accession>
<dbReference type="Pfam" id="PF03717">
    <property type="entry name" value="PBP_dimer"/>
    <property type="match status" value="1"/>
</dbReference>
<dbReference type="GO" id="GO:0004180">
    <property type="term" value="F:carboxypeptidase activity"/>
    <property type="evidence" value="ECO:0007669"/>
    <property type="project" value="UniProtKB-KW"/>
</dbReference>
<keyword evidence="9" id="KW-1185">Reference proteome</keyword>
<feature type="compositionally biased region" description="Low complexity" evidence="4">
    <location>
        <begin position="707"/>
        <end position="720"/>
    </location>
</feature>
<feature type="compositionally biased region" description="Low complexity" evidence="4">
    <location>
        <begin position="90"/>
        <end position="101"/>
    </location>
</feature>
<dbReference type="Pfam" id="PF00905">
    <property type="entry name" value="Transpeptidase"/>
    <property type="match status" value="1"/>
</dbReference>
<evidence type="ECO:0000313" key="8">
    <source>
        <dbReference type="EMBL" id="SEH98794.1"/>
    </source>
</evidence>
<sequence length="745" mass="80269">MSLLRFLLSCSVSLSIAGQGFVHAQSVVADPVDATEPPIAEEVEEDVVQTVKMAGDRTDTVSGTGEREGVDEAPEFEAVPDTPTPGNVGTLPTYKPLPTKPAIGTDPFDPSRVTYASTRKDARTISLLIPAPRGQITDRFGNPLAQSEVAYRASIVFGQLKDESDAHILSVARNCLAEVARLGIEVGEFKDEDLIAHYRDRRWLPLPISDVLRAKDADKYRKRIQKIEAAELSPQYIRTYPGKNSACHLLGHPGVKSKLAKGPINYNDPVFEFSEGRSGLEQKYDAQLTGRPGVRRLMFDENGKELINNIQSPPKPGGTVVTTLNAKWQKLAEKALQGTAKRGALVILDCRTGEVLAMASNPTFDPNSFVPGISQKEYDKLRNDPSSPLVSRAFAGVYPPASTFKAITVASALYNGAITEDTLIDCPASITIGNHIFRNHSKNPAGSINCVQALASSNNVFMYKAAVYRMKNETRLLMDTARRFGYGSTTGIPLPDKAGCVPDELFMSRRMNRTKDKPYLEGDSANMSIGQGVLLATPLQVAHAMCGIANGTYLPKLHLVKQILDINGNVVYNANMPEIQNNLTDYKDACAVVRKGMRAVVDGGTGSRAALSYTSNSGKTGTAQWGKESDECLLAWFAGFLPSDNPRYAYAALYEGSPHEVIAGGRVAASIVKKFFESVKDDVKATLVEDANAQKINVPELPAADRPAIAPSAGDDAAAPSGGGQAPSGWDDGRNNRTTVGEIPR</sequence>
<dbReference type="AlphaFoldDB" id="A0A1C7P9J3"/>
<keyword evidence="2" id="KW-0121">Carboxypeptidase</keyword>
<feature type="region of interest" description="Disordered" evidence="4">
    <location>
        <begin position="76"/>
        <end position="110"/>
    </location>
</feature>
<gene>
    <name evidence="8" type="ORF">PYTT_2331</name>
</gene>
<name>A0A1C7P9J3_9BACT</name>
<feature type="signal peptide" evidence="5">
    <location>
        <begin position="1"/>
        <end position="24"/>
    </location>
</feature>
<dbReference type="OrthoDB" id="9804124at2"/>
<comment type="subcellular location">
    <subcellularLocation>
        <location evidence="1">Membrane</location>
    </subcellularLocation>
</comment>
<dbReference type="GO" id="GO:0071555">
    <property type="term" value="P:cell wall organization"/>
    <property type="evidence" value="ECO:0007669"/>
    <property type="project" value="TreeGrafter"/>
</dbReference>
<dbReference type="EMBL" id="LT629973">
    <property type="protein sequence ID" value="SEH98794.1"/>
    <property type="molecule type" value="Genomic_DNA"/>
</dbReference>